<keyword evidence="3" id="KW-0808">Transferase</keyword>
<keyword evidence="5" id="KW-0833">Ubl conjugation pathway</keyword>
<dbReference type="InterPro" id="IPR003613">
    <property type="entry name" value="Ubox_domain"/>
</dbReference>
<protein>
    <recommendedName>
        <fullName evidence="2">RING-type E3 ubiquitin transferase</fullName>
        <ecNumber evidence="2">2.3.2.27</ecNumber>
    </recommendedName>
</protein>
<evidence type="ECO:0000256" key="4">
    <source>
        <dbReference type="ARBA" id="ARBA00022737"/>
    </source>
</evidence>
<reference evidence="7 8" key="1">
    <citation type="submission" date="2024-03" db="EMBL/GenBank/DDBJ databases">
        <authorList>
            <person name="Brejova B."/>
        </authorList>
    </citation>
    <scope>NUCLEOTIDE SEQUENCE [LARGE SCALE GENOMIC DNA]</scope>
    <source>
        <strain evidence="7 8">CBS 14171</strain>
    </source>
</reference>
<dbReference type="Proteomes" id="UP001497383">
    <property type="component" value="Chromosome 8"/>
</dbReference>
<evidence type="ECO:0000313" key="7">
    <source>
        <dbReference type="EMBL" id="CAK9442179.1"/>
    </source>
</evidence>
<keyword evidence="4" id="KW-0677">Repeat</keyword>
<dbReference type="Gene3D" id="1.25.40.10">
    <property type="entry name" value="Tetratricopeptide repeat domain"/>
    <property type="match status" value="1"/>
</dbReference>
<evidence type="ECO:0000256" key="1">
    <source>
        <dbReference type="ARBA" id="ARBA00000900"/>
    </source>
</evidence>
<sequence>MLSYKEKAQESMLEGDFSGAINFYTLALKTDSSNSKLLSSRARAYYLNSQGSASSNPSQTQWKKILDDCNSALVADKENYEALYYSALAQAYGYGRLEKGLKALGEAYTKSLARAKSSKQYSLPQDIYLDILKLKQRVRQVSLHTSLNESNPFFNKLVYLLQQEYEKDLQELLSKQITKDCLDYATTKLAVRYNKEVKELVEMFKLKNRGREEEEMQHMSNVEVEHPDFLCDPISFNLFHDPVITPSGQSFEKAWLWQHLSSKDYDPLTRQKLSKDNCYPNLGLKACVDHYLAMGSKLEGG</sequence>
<dbReference type="SUPFAM" id="SSF48452">
    <property type="entry name" value="TPR-like"/>
    <property type="match status" value="1"/>
</dbReference>
<dbReference type="Pfam" id="PF04564">
    <property type="entry name" value="U-box"/>
    <property type="match status" value="1"/>
</dbReference>
<evidence type="ECO:0000259" key="6">
    <source>
        <dbReference type="PROSITE" id="PS51698"/>
    </source>
</evidence>
<dbReference type="SUPFAM" id="SSF57850">
    <property type="entry name" value="RING/U-box"/>
    <property type="match status" value="1"/>
</dbReference>
<dbReference type="SMART" id="SM00504">
    <property type="entry name" value="Ubox"/>
    <property type="match status" value="1"/>
</dbReference>
<gene>
    <name evidence="7" type="ORF">LODBEIA_P59220</name>
</gene>
<proteinExistence type="predicted"/>
<organism evidence="7 8">
    <name type="scientific">Lodderomyces beijingensis</name>
    <dbReference type="NCBI Taxonomy" id="1775926"/>
    <lineage>
        <taxon>Eukaryota</taxon>
        <taxon>Fungi</taxon>
        <taxon>Dikarya</taxon>
        <taxon>Ascomycota</taxon>
        <taxon>Saccharomycotina</taxon>
        <taxon>Pichiomycetes</taxon>
        <taxon>Debaryomycetaceae</taxon>
        <taxon>Candida/Lodderomyces clade</taxon>
        <taxon>Lodderomyces</taxon>
    </lineage>
</organism>
<evidence type="ECO:0000313" key="8">
    <source>
        <dbReference type="Proteomes" id="UP001497383"/>
    </source>
</evidence>
<dbReference type="EMBL" id="OZ022412">
    <property type="protein sequence ID" value="CAK9442179.1"/>
    <property type="molecule type" value="Genomic_DNA"/>
</dbReference>
<dbReference type="PANTHER" id="PTHR46803">
    <property type="entry name" value="E3 UBIQUITIN-PROTEIN LIGASE CHIP"/>
    <property type="match status" value="1"/>
</dbReference>
<dbReference type="RefSeq" id="XP_066832860.1">
    <property type="nucleotide sequence ID" value="XM_066976308.1"/>
</dbReference>
<feature type="domain" description="U-box" evidence="6">
    <location>
        <begin position="225"/>
        <end position="298"/>
    </location>
</feature>
<comment type="catalytic activity">
    <reaction evidence="1">
        <text>S-ubiquitinyl-[E2 ubiquitin-conjugating enzyme]-L-cysteine + [acceptor protein]-L-lysine = [E2 ubiquitin-conjugating enzyme]-L-cysteine + N(6)-ubiquitinyl-[acceptor protein]-L-lysine.</text>
        <dbReference type="EC" id="2.3.2.27"/>
    </reaction>
</comment>
<dbReference type="InterPro" id="IPR011990">
    <property type="entry name" value="TPR-like_helical_dom_sf"/>
</dbReference>
<dbReference type="PANTHER" id="PTHR46803:SF2">
    <property type="entry name" value="E3 UBIQUITIN-PROTEIN LIGASE CHIP"/>
    <property type="match status" value="1"/>
</dbReference>
<evidence type="ECO:0000256" key="2">
    <source>
        <dbReference type="ARBA" id="ARBA00012483"/>
    </source>
</evidence>
<evidence type="ECO:0000256" key="3">
    <source>
        <dbReference type="ARBA" id="ARBA00022679"/>
    </source>
</evidence>
<name>A0ABP0ZU79_9ASCO</name>
<dbReference type="InterPro" id="IPR013083">
    <property type="entry name" value="Znf_RING/FYVE/PHD"/>
</dbReference>
<dbReference type="EC" id="2.3.2.27" evidence="2"/>
<dbReference type="PROSITE" id="PS51698">
    <property type="entry name" value="U_BOX"/>
    <property type="match status" value="1"/>
</dbReference>
<dbReference type="GeneID" id="92211118"/>
<keyword evidence="8" id="KW-1185">Reference proteome</keyword>
<evidence type="ECO:0000256" key="5">
    <source>
        <dbReference type="ARBA" id="ARBA00022786"/>
    </source>
</evidence>
<accession>A0ABP0ZU79</accession>
<dbReference type="Gene3D" id="3.30.40.10">
    <property type="entry name" value="Zinc/RING finger domain, C3HC4 (zinc finger)"/>
    <property type="match status" value="1"/>
</dbReference>